<dbReference type="GO" id="GO:0000124">
    <property type="term" value="C:SAGA complex"/>
    <property type="evidence" value="ECO:0007669"/>
    <property type="project" value="TreeGrafter"/>
</dbReference>
<feature type="region of interest" description="Disordered" evidence="7">
    <location>
        <begin position="88"/>
        <end position="238"/>
    </location>
</feature>
<evidence type="ECO:0000256" key="2">
    <source>
        <dbReference type="ARBA" id="ARBA00005330"/>
    </source>
</evidence>
<dbReference type="GO" id="GO:0005634">
    <property type="term" value="C:nucleus"/>
    <property type="evidence" value="ECO:0007669"/>
    <property type="project" value="UniProtKB-SubCell"/>
</dbReference>
<feature type="compositionally biased region" description="Polar residues" evidence="7">
    <location>
        <begin position="412"/>
        <end position="421"/>
    </location>
</feature>
<feature type="compositionally biased region" description="Basic and acidic residues" evidence="7">
    <location>
        <begin position="116"/>
        <end position="125"/>
    </location>
</feature>
<sequence>MDSDSSYSDLTHRYSPPTPVSQSTAFYYRGHQQSTRNNNNAAHGSSSHHLPGVSDLANIKADLERVLTRAETRLRHLRKDFNHLDKDVKVRETGGGSEGKKATGSGSGKNVSVMMEKMRMKRESSEDAYSPRQGQTDRQAALEALRQRRRRDSSTEIDTKHGNESPHHIVKIKKLDDAPSIVTRSVSPPASSGKHHLPKPHEMSQPKKKKSSKASSRANGETQGKHHKAKAAHQEELDFVRVKAKDQVPVTTFWSAMDFYFRQLTEDDRKFLLEKASSSSSSSSGDDVKPFLIPPLGQHYLETWANEEANVVPPTSRGRSNSPAPNKDPDISMTGNAASSSSETLPPERVRYLKQGEAITDDYLLTDDLSCGSLTERLLSSLVLEDLVDVNEIKAMASEEEEEEDDDPMDTDSVSSYSGGRTITELAPDPPEDIVDFEERLKRELRYAGLFTDDDIDWNAREDDEICAELRKLGRELEEQAKINEHRKSKLLEVVDQQLQYEQYRSVLDTYDQQVEQCYAKRFRVQKSKKRKATAPRAVLSENTVNAMEKRRTWKNELGPLFEDKNMTMPTKSIYEDQEEEETTPPVTDTTTQKSSNNSNNNNDATTQEQS</sequence>
<feature type="region of interest" description="Disordered" evidence="7">
    <location>
        <begin position="310"/>
        <end position="347"/>
    </location>
</feature>
<dbReference type="OrthoDB" id="1232at2759"/>
<feature type="compositionally biased region" description="Polar residues" evidence="7">
    <location>
        <begin position="333"/>
        <end position="344"/>
    </location>
</feature>
<evidence type="ECO:0000256" key="6">
    <source>
        <dbReference type="SAM" id="Coils"/>
    </source>
</evidence>
<protein>
    <submittedName>
        <fullName evidence="8">Uncharacterized protein</fullName>
    </submittedName>
</protein>
<reference evidence="8" key="1">
    <citation type="journal article" date="2014" name="Genome Announc.">
        <title>De novo whole-genome sequence and genome annotation of Lichtheimia ramosa.</title>
        <authorList>
            <person name="Linde J."/>
            <person name="Schwartze V."/>
            <person name="Binder U."/>
            <person name="Lass-Florl C."/>
            <person name="Voigt K."/>
            <person name="Horn F."/>
        </authorList>
    </citation>
    <scope>NUCLEOTIDE SEQUENCE</scope>
    <source>
        <strain evidence="8">JMRC FSU:6197</strain>
    </source>
</reference>
<dbReference type="Pfam" id="PF10198">
    <property type="entry name" value="Ada3"/>
    <property type="match status" value="1"/>
</dbReference>
<feature type="coiled-coil region" evidence="6">
    <location>
        <begin position="53"/>
        <end position="87"/>
    </location>
</feature>
<keyword evidence="4" id="KW-0804">Transcription</keyword>
<keyword evidence="3" id="KW-0805">Transcription regulation</keyword>
<dbReference type="EMBL" id="LK023313">
    <property type="protein sequence ID" value="CDS02608.1"/>
    <property type="molecule type" value="Genomic_DNA"/>
</dbReference>
<feature type="compositionally biased region" description="Acidic residues" evidence="7">
    <location>
        <begin position="398"/>
        <end position="410"/>
    </location>
</feature>
<evidence type="ECO:0000256" key="7">
    <source>
        <dbReference type="SAM" id="MobiDB-lite"/>
    </source>
</evidence>
<evidence type="ECO:0000256" key="3">
    <source>
        <dbReference type="ARBA" id="ARBA00023015"/>
    </source>
</evidence>
<dbReference type="PANTHER" id="PTHR13556:SF2">
    <property type="entry name" value="TRANSCRIPTIONAL ADAPTER 3"/>
    <property type="match status" value="1"/>
</dbReference>
<feature type="compositionally biased region" description="Low complexity" evidence="7">
    <location>
        <begin position="37"/>
        <end position="49"/>
    </location>
</feature>
<keyword evidence="6" id="KW-0175">Coiled coil</keyword>
<feature type="compositionally biased region" description="Polar residues" evidence="7">
    <location>
        <begin position="20"/>
        <end position="36"/>
    </location>
</feature>
<feature type="region of interest" description="Disordered" evidence="7">
    <location>
        <begin position="1"/>
        <end position="53"/>
    </location>
</feature>
<feature type="region of interest" description="Disordered" evidence="7">
    <location>
        <begin position="397"/>
        <end position="431"/>
    </location>
</feature>
<keyword evidence="5" id="KW-0539">Nucleus</keyword>
<comment type="similarity">
    <text evidence="2">Belongs to the NGG1 family.</text>
</comment>
<gene>
    <name evidence="8" type="ORF">LRAMOSA00013</name>
</gene>
<feature type="compositionally biased region" description="Low complexity" evidence="7">
    <location>
        <begin position="584"/>
        <end position="603"/>
    </location>
</feature>
<feature type="compositionally biased region" description="Basic and acidic residues" evidence="7">
    <location>
        <begin position="152"/>
        <end position="177"/>
    </location>
</feature>
<accession>A0A077W967</accession>
<evidence type="ECO:0000256" key="1">
    <source>
        <dbReference type="ARBA" id="ARBA00004123"/>
    </source>
</evidence>
<evidence type="ECO:0000256" key="5">
    <source>
        <dbReference type="ARBA" id="ARBA00023242"/>
    </source>
</evidence>
<dbReference type="AlphaFoldDB" id="A0A077W967"/>
<dbReference type="GO" id="GO:0003713">
    <property type="term" value="F:transcription coactivator activity"/>
    <property type="evidence" value="ECO:0007669"/>
    <property type="project" value="TreeGrafter"/>
</dbReference>
<comment type="subcellular location">
    <subcellularLocation>
        <location evidence="1">Nucleus</location>
    </subcellularLocation>
</comment>
<dbReference type="PANTHER" id="PTHR13556">
    <property type="entry name" value="TRANSCRIPTIONAL ADAPTER 3-RELATED"/>
    <property type="match status" value="1"/>
</dbReference>
<name>A0A077W967_9FUNG</name>
<dbReference type="GO" id="GO:0006357">
    <property type="term" value="P:regulation of transcription by RNA polymerase II"/>
    <property type="evidence" value="ECO:0007669"/>
    <property type="project" value="TreeGrafter"/>
</dbReference>
<proteinExistence type="inferred from homology"/>
<organism evidence="8">
    <name type="scientific">Lichtheimia ramosa</name>
    <dbReference type="NCBI Taxonomy" id="688394"/>
    <lineage>
        <taxon>Eukaryota</taxon>
        <taxon>Fungi</taxon>
        <taxon>Fungi incertae sedis</taxon>
        <taxon>Mucoromycota</taxon>
        <taxon>Mucoromycotina</taxon>
        <taxon>Mucoromycetes</taxon>
        <taxon>Mucorales</taxon>
        <taxon>Lichtheimiaceae</taxon>
        <taxon>Lichtheimia</taxon>
    </lineage>
</organism>
<evidence type="ECO:0000256" key="4">
    <source>
        <dbReference type="ARBA" id="ARBA00023163"/>
    </source>
</evidence>
<feature type="region of interest" description="Disordered" evidence="7">
    <location>
        <begin position="562"/>
        <end position="611"/>
    </location>
</feature>
<evidence type="ECO:0000313" key="8">
    <source>
        <dbReference type="EMBL" id="CDS02608.1"/>
    </source>
</evidence>
<dbReference type="InterPro" id="IPR019340">
    <property type="entry name" value="Histone_AcTrfase_su3"/>
</dbReference>